<dbReference type="VEuPathDB" id="AmoebaDB:EDI_260750"/>
<dbReference type="OrthoDB" id="10324927at2759"/>
<dbReference type="RefSeq" id="XP_001738168.1">
    <property type="nucleotide sequence ID" value="XM_001738116.1"/>
</dbReference>
<evidence type="ECO:0000313" key="1">
    <source>
        <dbReference type="EMBL" id="EDR25529.1"/>
    </source>
</evidence>
<protein>
    <submittedName>
        <fullName evidence="1">Uncharacterized protein</fullName>
    </submittedName>
</protein>
<reference evidence="2" key="1">
    <citation type="submission" date="2007-12" db="EMBL/GenBank/DDBJ databases">
        <title>Annotation of Entamoeba dispar SAW760.</title>
        <authorList>
            <person name="Lorenzi H."/>
            <person name="Inman J."/>
            <person name="Schobel S."/>
            <person name="Amedeo P."/>
            <person name="Caler E."/>
        </authorList>
    </citation>
    <scope>NUCLEOTIDE SEQUENCE [LARGE SCALE GENOMIC DNA]</scope>
    <source>
        <strain evidence="2">ATCC PRA-260 / SAW760</strain>
    </source>
</reference>
<dbReference type="AlphaFoldDB" id="B0EIW1"/>
<dbReference type="eggNOG" id="ENOG502RCKE">
    <property type="taxonomic scope" value="Eukaryota"/>
</dbReference>
<organism evidence="2">
    <name type="scientific">Entamoeba dispar (strain ATCC PRA-260 / SAW760)</name>
    <dbReference type="NCBI Taxonomy" id="370354"/>
    <lineage>
        <taxon>Eukaryota</taxon>
        <taxon>Amoebozoa</taxon>
        <taxon>Evosea</taxon>
        <taxon>Archamoebae</taxon>
        <taxon>Mastigamoebida</taxon>
        <taxon>Entamoebidae</taxon>
        <taxon>Entamoeba</taxon>
    </lineage>
</organism>
<dbReference type="KEGG" id="edi:EDI_260750"/>
<name>B0EIW1_ENTDS</name>
<sequence>MFFAAEPQKDNIKTYVLSLENYYSGIEKTESSQSKNQSTEVKIKLNSSLKQNVIYSYTDLVRDVSFKFRLSVLDHPNFFIDPNNDSNLVCTREITLEDITANNISIDYINGQVLDIPLSQLTSDHYTFPSLGLLKQQNSEERGDFIVKLNIPNSSVSKALIQFLKDNDFSYDWIASIQVPIQDNLENENLHLFTLQNLLLEKKKFLENKEQLLHQIQDSLQ</sequence>
<dbReference type="EMBL" id="DS549501">
    <property type="protein sequence ID" value="EDR25529.1"/>
    <property type="molecule type" value="Genomic_DNA"/>
</dbReference>
<dbReference type="OMA" id="VCTREIT"/>
<gene>
    <name evidence="1" type="ORF">EDI_260750</name>
</gene>
<accession>B0EIW1</accession>
<proteinExistence type="predicted"/>
<keyword evidence="2" id="KW-1185">Reference proteome</keyword>
<evidence type="ECO:0000313" key="2">
    <source>
        <dbReference type="Proteomes" id="UP000008076"/>
    </source>
</evidence>
<dbReference type="GeneID" id="5883239"/>
<dbReference type="Proteomes" id="UP000008076">
    <property type="component" value="Unassembled WGS sequence"/>
</dbReference>